<dbReference type="GO" id="GO:0009535">
    <property type="term" value="C:chloroplast thylakoid membrane"/>
    <property type="evidence" value="ECO:0007669"/>
    <property type="project" value="TreeGrafter"/>
</dbReference>
<evidence type="ECO:0000313" key="2">
    <source>
        <dbReference type="EMBL" id="GFS35854.1"/>
    </source>
</evidence>
<sequence>MCSGERSNGASFFLGGFVLGGLVVGALGCIYAPQLSEALVGEKQESFDEEAAKIYI</sequence>
<protein>
    <submittedName>
        <fullName evidence="2">Uncharacterized protein</fullName>
    </submittedName>
</protein>
<dbReference type="AlphaFoldDB" id="A0A7J0DJM4"/>
<keyword evidence="1" id="KW-0472">Membrane</keyword>
<feature type="transmembrane region" description="Helical" evidence="1">
    <location>
        <begin position="12"/>
        <end position="33"/>
    </location>
</feature>
<comment type="caution">
    <text evidence="2">The sequence shown here is derived from an EMBL/GenBank/DDBJ whole genome shotgun (WGS) entry which is preliminary data.</text>
</comment>
<keyword evidence="1" id="KW-1133">Transmembrane helix</keyword>
<evidence type="ECO:0000313" key="3">
    <source>
        <dbReference type="Proteomes" id="UP000585474"/>
    </source>
</evidence>
<proteinExistence type="predicted"/>
<dbReference type="GO" id="GO:0009706">
    <property type="term" value="C:chloroplast inner membrane"/>
    <property type="evidence" value="ECO:0007669"/>
    <property type="project" value="TreeGrafter"/>
</dbReference>
<dbReference type="InterPro" id="IPR040377">
    <property type="entry name" value="Ssl2009-like"/>
</dbReference>
<gene>
    <name evidence="2" type="ORF">Acr_00g0042520</name>
</gene>
<dbReference type="PANTHER" id="PTHR34048:SF5">
    <property type="entry name" value="INNER MEMBRANE LOCALIZED PROTEIN"/>
    <property type="match status" value="1"/>
</dbReference>
<organism evidence="2 3">
    <name type="scientific">Actinidia rufa</name>
    <dbReference type="NCBI Taxonomy" id="165716"/>
    <lineage>
        <taxon>Eukaryota</taxon>
        <taxon>Viridiplantae</taxon>
        <taxon>Streptophyta</taxon>
        <taxon>Embryophyta</taxon>
        <taxon>Tracheophyta</taxon>
        <taxon>Spermatophyta</taxon>
        <taxon>Magnoliopsida</taxon>
        <taxon>eudicotyledons</taxon>
        <taxon>Gunneridae</taxon>
        <taxon>Pentapetalae</taxon>
        <taxon>asterids</taxon>
        <taxon>Ericales</taxon>
        <taxon>Actinidiaceae</taxon>
        <taxon>Actinidia</taxon>
    </lineage>
</organism>
<name>A0A7J0DJM4_9ERIC</name>
<dbReference type="EMBL" id="BJWL01000238">
    <property type="protein sequence ID" value="GFS35854.1"/>
    <property type="molecule type" value="Genomic_DNA"/>
</dbReference>
<keyword evidence="3" id="KW-1185">Reference proteome</keyword>
<dbReference type="PANTHER" id="PTHR34048">
    <property type="entry name" value="LOW-DENSITY RECEPTOR-LIKE PROTEIN"/>
    <property type="match status" value="1"/>
</dbReference>
<accession>A0A7J0DJM4</accession>
<reference evidence="3" key="1">
    <citation type="submission" date="2019-07" db="EMBL/GenBank/DDBJ databases">
        <title>De Novo Assembly of kiwifruit Actinidia rufa.</title>
        <authorList>
            <person name="Sugita-Konishi S."/>
            <person name="Sato K."/>
            <person name="Mori E."/>
            <person name="Abe Y."/>
            <person name="Kisaki G."/>
            <person name="Hamano K."/>
            <person name="Suezawa K."/>
            <person name="Otani M."/>
            <person name="Fukuda T."/>
            <person name="Manabe T."/>
            <person name="Gomi K."/>
            <person name="Tabuchi M."/>
            <person name="Akimitsu K."/>
            <person name="Kataoka I."/>
        </authorList>
    </citation>
    <scope>NUCLEOTIDE SEQUENCE [LARGE SCALE GENOMIC DNA]</scope>
    <source>
        <strain evidence="3">cv. Fuchu</strain>
    </source>
</reference>
<dbReference type="Proteomes" id="UP000585474">
    <property type="component" value="Unassembled WGS sequence"/>
</dbReference>
<dbReference type="PROSITE" id="PS51257">
    <property type="entry name" value="PROKAR_LIPOPROTEIN"/>
    <property type="match status" value="1"/>
</dbReference>
<keyword evidence="1" id="KW-0812">Transmembrane</keyword>
<evidence type="ECO:0000256" key="1">
    <source>
        <dbReference type="SAM" id="Phobius"/>
    </source>
</evidence>